<dbReference type="EMBL" id="CM045759">
    <property type="protein sequence ID" value="KAI8019198.1"/>
    <property type="molecule type" value="Genomic_DNA"/>
</dbReference>
<keyword evidence="2" id="KW-1185">Reference proteome</keyword>
<accession>A0ACC0I2M7</accession>
<sequence>MLIDSQSFVATVPFCSALRSPILLSRFPSRTSPESDLDGVRRRYRRRRRRGCVAAVVGGGVGGYSGFDGDERERSEGAKMLGRRGGKSRGRMSERFCWCKRHDCGGGVHGFGGREGVCGWEIISELLASSSMGFSYPILHEGTLGSL</sequence>
<evidence type="ECO:0000313" key="1">
    <source>
        <dbReference type="EMBL" id="KAI8019198.1"/>
    </source>
</evidence>
<proteinExistence type="predicted"/>
<organism evidence="1 2">
    <name type="scientific">Camellia lanceoleosa</name>
    <dbReference type="NCBI Taxonomy" id="1840588"/>
    <lineage>
        <taxon>Eukaryota</taxon>
        <taxon>Viridiplantae</taxon>
        <taxon>Streptophyta</taxon>
        <taxon>Embryophyta</taxon>
        <taxon>Tracheophyta</taxon>
        <taxon>Spermatophyta</taxon>
        <taxon>Magnoliopsida</taxon>
        <taxon>eudicotyledons</taxon>
        <taxon>Gunneridae</taxon>
        <taxon>Pentapetalae</taxon>
        <taxon>asterids</taxon>
        <taxon>Ericales</taxon>
        <taxon>Theaceae</taxon>
        <taxon>Camellia</taxon>
    </lineage>
</organism>
<protein>
    <submittedName>
        <fullName evidence="1">Uncharacterized protein</fullName>
    </submittedName>
</protein>
<dbReference type="Proteomes" id="UP001060215">
    <property type="component" value="Chromosome 2"/>
</dbReference>
<reference evidence="1 2" key="1">
    <citation type="journal article" date="2022" name="Plant J.">
        <title>Chromosome-level genome of Camellia lanceoleosa provides a valuable resource for understanding genome evolution and self-incompatibility.</title>
        <authorList>
            <person name="Gong W."/>
            <person name="Xiao S."/>
            <person name="Wang L."/>
            <person name="Liao Z."/>
            <person name="Chang Y."/>
            <person name="Mo W."/>
            <person name="Hu G."/>
            <person name="Li W."/>
            <person name="Zhao G."/>
            <person name="Zhu H."/>
            <person name="Hu X."/>
            <person name="Ji K."/>
            <person name="Xiang X."/>
            <person name="Song Q."/>
            <person name="Yuan D."/>
            <person name="Jin S."/>
            <person name="Zhang L."/>
        </authorList>
    </citation>
    <scope>NUCLEOTIDE SEQUENCE [LARGE SCALE GENOMIC DNA]</scope>
    <source>
        <strain evidence="1">SQ_2022a</strain>
    </source>
</reference>
<evidence type="ECO:0000313" key="2">
    <source>
        <dbReference type="Proteomes" id="UP001060215"/>
    </source>
</evidence>
<name>A0ACC0I2M7_9ERIC</name>
<comment type="caution">
    <text evidence="1">The sequence shown here is derived from an EMBL/GenBank/DDBJ whole genome shotgun (WGS) entry which is preliminary data.</text>
</comment>
<gene>
    <name evidence="1" type="ORF">LOK49_LG04G01236</name>
</gene>